<evidence type="ECO:0000313" key="2">
    <source>
        <dbReference type="EMBL" id="GFO50586.1"/>
    </source>
</evidence>
<accession>A0AAV4E2L6</accession>
<dbReference type="EMBL" id="BLXT01008617">
    <property type="protein sequence ID" value="GFO50586.1"/>
    <property type="molecule type" value="Genomic_DNA"/>
</dbReference>
<dbReference type="AlphaFoldDB" id="A0AAV4E2L6"/>
<reference evidence="2 3" key="1">
    <citation type="journal article" date="2021" name="Elife">
        <title>Chloroplast acquisition without the gene transfer in kleptoplastic sea slugs, Plakobranchus ocellatus.</title>
        <authorList>
            <person name="Maeda T."/>
            <person name="Takahashi S."/>
            <person name="Yoshida T."/>
            <person name="Shimamura S."/>
            <person name="Takaki Y."/>
            <person name="Nagai Y."/>
            <person name="Toyoda A."/>
            <person name="Suzuki Y."/>
            <person name="Arimoto A."/>
            <person name="Ishii H."/>
            <person name="Satoh N."/>
            <person name="Nishiyama T."/>
            <person name="Hasebe M."/>
            <person name="Maruyama T."/>
            <person name="Minagawa J."/>
            <person name="Obokata J."/>
            <person name="Shigenobu S."/>
        </authorList>
    </citation>
    <scope>NUCLEOTIDE SEQUENCE [LARGE SCALE GENOMIC DNA]</scope>
</reference>
<feature type="region of interest" description="Disordered" evidence="1">
    <location>
        <begin position="1"/>
        <end position="39"/>
    </location>
</feature>
<sequence>MVEEAKEDKVMEEVDSEEEKRADLAHEVAGSDERCPVTEGLRKHGGEECGGLQCKNRGKPVPRRYERCLTIPDITMEEERRL</sequence>
<evidence type="ECO:0000256" key="1">
    <source>
        <dbReference type="SAM" id="MobiDB-lite"/>
    </source>
</evidence>
<comment type="caution">
    <text evidence="2">The sequence shown here is derived from an EMBL/GenBank/DDBJ whole genome shotgun (WGS) entry which is preliminary data.</text>
</comment>
<proteinExistence type="predicted"/>
<organism evidence="2 3">
    <name type="scientific">Plakobranchus ocellatus</name>
    <dbReference type="NCBI Taxonomy" id="259542"/>
    <lineage>
        <taxon>Eukaryota</taxon>
        <taxon>Metazoa</taxon>
        <taxon>Spiralia</taxon>
        <taxon>Lophotrochozoa</taxon>
        <taxon>Mollusca</taxon>
        <taxon>Gastropoda</taxon>
        <taxon>Heterobranchia</taxon>
        <taxon>Euthyneura</taxon>
        <taxon>Panpulmonata</taxon>
        <taxon>Sacoglossa</taxon>
        <taxon>Placobranchoidea</taxon>
        <taxon>Plakobranchidae</taxon>
        <taxon>Plakobranchus</taxon>
    </lineage>
</organism>
<protein>
    <submittedName>
        <fullName evidence="2">Uncharacterized protein</fullName>
    </submittedName>
</protein>
<gene>
    <name evidence="2" type="ORF">PoB_007709100</name>
</gene>
<evidence type="ECO:0000313" key="3">
    <source>
        <dbReference type="Proteomes" id="UP000735302"/>
    </source>
</evidence>
<dbReference type="Proteomes" id="UP000735302">
    <property type="component" value="Unassembled WGS sequence"/>
</dbReference>
<keyword evidence="3" id="KW-1185">Reference proteome</keyword>
<name>A0AAV4E2L6_9GAST</name>